<dbReference type="AlphaFoldDB" id="A0AAN9K070"/>
<dbReference type="Proteomes" id="UP001367508">
    <property type="component" value="Unassembled WGS sequence"/>
</dbReference>
<name>A0AAN9K070_CANGL</name>
<evidence type="ECO:0000313" key="2">
    <source>
        <dbReference type="Proteomes" id="UP001367508"/>
    </source>
</evidence>
<proteinExistence type="predicted"/>
<organism evidence="1 2">
    <name type="scientific">Canavalia gladiata</name>
    <name type="common">Sword bean</name>
    <name type="synonym">Dolichos gladiatus</name>
    <dbReference type="NCBI Taxonomy" id="3824"/>
    <lineage>
        <taxon>Eukaryota</taxon>
        <taxon>Viridiplantae</taxon>
        <taxon>Streptophyta</taxon>
        <taxon>Embryophyta</taxon>
        <taxon>Tracheophyta</taxon>
        <taxon>Spermatophyta</taxon>
        <taxon>Magnoliopsida</taxon>
        <taxon>eudicotyledons</taxon>
        <taxon>Gunneridae</taxon>
        <taxon>Pentapetalae</taxon>
        <taxon>rosids</taxon>
        <taxon>fabids</taxon>
        <taxon>Fabales</taxon>
        <taxon>Fabaceae</taxon>
        <taxon>Papilionoideae</taxon>
        <taxon>50 kb inversion clade</taxon>
        <taxon>NPAAA clade</taxon>
        <taxon>indigoferoid/millettioid clade</taxon>
        <taxon>Phaseoleae</taxon>
        <taxon>Canavalia</taxon>
    </lineage>
</organism>
<comment type="caution">
    <text evidence="1">The sequence shown here is derived from an EMBL/GenBank/DDBJ whole genome shotgun (WGS) entry which is preliminary data.</text>
</comment>
<sequence>MEERHLLILSTKISSRREEISIKLFSNLINREGELCLDFTVYTVAMEISVCNLDGDNQNGACVPSYRSRFSHYLALKW</sequence>
<dbReference type="EMBL" id="JAYMYQ010000011">
    <property type="protein sequence ID" value="KAK7306774.1"/>
    <property type="molecule type" value="Genomic_DNA"/>
</dbReference>
<reference evidence="1 2" key="1">
    <citation type="submission" date="2024-01" db="EMBL/GenBank/DDBJ databases">
        <title>The genomes of 5 underutilized Papilionoideae crops provide insights into root nodulation and disease resistanc.</title>
        <authorList>
            <person name="Jiang F."/>
        </authorList>
    </citation>
    <scope>NUCLEOTIDE SEQUENCE [LARGE SCALE GENOMIC DNA]</scope>
    <source>
        <strain evidence="1">LVBAO_FW01</strain>
        <tissue evidence="1">Leaves</tissue>
    </source>
</reference>
<protein>
    <submittedName>
        <fullName evidence="1">Uncharacterized protein</fullName>
    </submittedName>
</protein>
<accession>A0AAN9K070</accession>
<evidence type="ECO:0000313" key="1">
    <source>
        <dbReference type="EMBL" id="KAK7306774.1"/>
    </source>
</evidence>
<keyword evidence="2" id="KW-1185">Reference proteome</keyword>
<gene>
    <name evidence="1" type="ORF">VNO77_44731</name>
</gene>